<reference evidence="2 3" key="1">
    <citation type="journal article" date="2017" name="Int. J. Syst. Evol. Microbiol.">
        <title>Mucilaginibacterpsychrotolerans sp. nov., isolated from peatlands.</title>
        <authorList>
            <person name="Deng Y."/>
            <person name="Shen L."/>
            <person name="Xu B."/>
            <person name="Liu Y."/>
            <person name="Gu Z."/>
            <person name="Liu H."/>
            <person name="Zhou Y."/>
        </authorList>
    </citation>
    <scope>NUCLEOTIDE SEQUENCE [LARGE SCALE GENOMIC DNA]</scope>
    <source>
        <strain evidence="2 3">NH7-4</strain>
    </source>
</reference>
<protein>
    <submittedName>
        <fullName evidence="2">Uncharacterized protein</fullName>
    </submittedName>
</protein>
<comment type="caution">
    <text evidence="2">The sequence shown here is derived from an EMBL/GenBank/DDBJ whole genome shotgun (WGS) entry which is preliminary data.</text>
</comment>
<organism evidence="2 3">
    <name type="scientific">Mucilaginibacter psychrotolerans</name>
    <dbReference type="NCBI Taxonomy" id="1524096"/>
    <lineage>
        <taxon>Bacteria</taxon>
        <taxon>Pseudomonadati</taxon>
        <taxon>Bacteroidota</taxon>
        <taxon>Sphingobacteriia</taxon>
        <taxon>Sphingobacteriales</taxon>
        <taxon>Sphingobacteriaceae</taxon>
        <taxon>Mucilaginibacter</taxon>
    </lineage>
</organism>
<evidence type="ECO:0000313" key="2">
    <source>
        <dbReference type="EMBL" id="TFF34115.1"/>
    </source>
</evidence>
<gene>
    <name evidence="2" type="ORF">E2R66_23070</name>
</gene>
<dbReference type="EMBL" id="SOZE01000034">
    <property type="protein sequence ID" value="TFF34115.1"/>
    <property type="molecule type" value="Genomic_DNA"/>
</dbReference>
<sequence length="97" mass="11027">MSNYMISIANDDAVKNGIIHDPATKLKVKAFDLLKSRFKPRKGEVRFFVTAGKEKLAFETQGYHKHKQLLILHMISIYCVYLGLLEAQIHASLPGLR</sequence>
<keyword evidence="1" id="KW-0472">Membrane</keyword>
<name>A0A4Y8S687_9SPHI</name>
<feature type="transmembrane region" description="Helical" evidence="1">
    <location>
        <begin position="69"/>
        <end position="91"/>
    </location>
</feature>
<proteinExistence type="predicted"/>
<dbReference type="Proteomes" id="UP000297540">
    <property type="component" value="Unassembled WGS sequence"/>
</dbReference>
<dbReference type="RefSeq" id="WP_133235349.1">
    <property type="nucleotide sequence ID" value="NZ_SOZE01000034.1"/>
</dbReference>
<accession>A0A4Y8S687</accession>
<dbReference type="AlphaFoldDB" id="A0A4Y8S687"/>
<dbReference type="OrthoDB" id="797267at2"/>
<evidence type="ECO:0000256" key="1">
    <source>
        <dbReference type="SAM" id="Phobius"/>
    </source>
</evidence>
<evidence type="ECO:0000313" key="3">
    <source>
        <dbReference type="Proteomes" id="UP000297540"/>
    </source>
</evidence>
<keyword evidence="1" id="KW-1133">Transmembrane helix</keyword>
<keyword evidence="1" id="KW-0812">Transmembrane</keyword>
<keyword evidence="3" id="KW-1185">Reference proteome</keyword>